<feature type="region of interest" description="Disordered" evidence="1">
    <location>
        <begin position="114"/>
        <end position="165"/>
    </location>
</feature>
<dbReference type="AlphaFoldDB" id="A0A511MFI3"/>
<evidence type="ECO:0000256" key="1">
    <source>
        <dbReference type="SAM" id="MobiDB-lite"/>
    </source>
</evidence>
<dbReference type="EMBL" id="BJXA01000024">
    <property type="protein sequence ID" value="GEM39422.1"/>
    <property type="molecule type" value="Genomic_DNA"/>
</dbReference>
<dbReference type="OrthoDB" id="4546611at2"/>
<gene>
    <name evidence="2" type="ORF">NN4_39410</name>
</gene>
<protein>
    <submittedName>
        <fullName evidence="2">Uncharacterized protein</fullName>
    </submittedName>
</protein>
<sequence>MTRPQWGNIREPDLDPQVDAIARKVMDAVDNLRTATIRLSNIDVDELFDSPTEVSEEFIAMVAGMDTASPALKAYAERVSTGECRWRDIETLARPVPPEVAEMKNSPLFIWPWTPEPPQQPTPPPAPMWPPTHGPTRRPRSGETVVGPSDWPDDFEDHPDERRWR</sequence>
<evidence type="ECO:0000313" key="3">
    <source>
        <dbReference type="Proteomes" id="UP000321424"/>
    </source>
</evidence>
<keyword evidence="3" id="KW-1185">Reference proteome</keyword>
<dbReference type="RefSeq" id="WP_147133091.1">
    <property type="nucleotide sequence ID" value="NZ_BJXA01000024.1"/>
</dbReference>
<feature type="compositionally biased region" description="Pro residues" evidence="1">
    <location>
        <begin position="114"/>
        <end position="133"/>
    </location>
</feature>
<reference evidence="2 3" key="1">
    <citation type="submission" date="2019-07" db="EMBL/GenBank/DDBJ databases">
        <title>Whole genome shotgun sequence of Nocardia ninae NBRC 108245.</title>
        <authorList>
            <person name="Hosoyama A."/>
            <person name="Uohara A."/>
            <person name="Ohji S."/>
            <person name="Ichikawa N."/>
        </authorList>
    </citation>
    <scope>NUCLEOTIDE SEQUENCE [LARGE SCALE GENOMIC DNA]</scope>
    <source>
        <strain evidence="2 3">NBRC 108245</strain>
    </source>
</reference>
<proteinExistence type="predicted"/>
<accession>A0A511MFI3</accession>
<evidence type="ECO:0000313" key="2">
    <source>
        <dbReference type="EMBL" id="GEM39422.1"/>
    </source>
</evidence>
<name>A0A511MFI3_9NOCA</name>
<dbReference type="Proteomes" id="UP000321424">
    <property type="component" value="Unassembled WGS sequence"/>
</dbReference>
<organism evidence="2 3">
    <name type="scientific">Nocardia ninae NBRC 108245</name>
    <dbReference type="NCBI Taxonomy" id="1210091"/>
    <lineage>
        <taxon>Bacteria</taxon>
        <taxon>Bacillati</taxon>
        <taxon>Actinomycetota</taxon>
        <taxon>Actinomycetes</taxon>
        <taxon>Mycobacteriales</taxon>
        <taxon>Nocardiaceae</taxon>
        <taxon>Nocardia</taxon>
    </lineage>
</organism>
<comment type="caution">
    <text evidence="2">The sequence shown here is derived from an EMBL/GenBank/DDBJ whole genome shotgun (WGS) entry which is preliminary data.</text>
</comment>